<evidence type="ECO:0000313" key="1">
    <source>
        <dbReference type="EnsemblPlants" id="Solyc00g273110.2.1"/>
    </source>
</evidence>
<dbReference type="EnsemblPlants" id="Solyc00g273110.2.1">
    <property type="protein sequence ID" value="Solyc00g273110.2.1"/>
    <property type="gene ID" value="Solyc00g273110.2"/>
</dbReference>
<sequence length="125" mass="14224">MGFPFQAFFTMISGFTCKLGRVEVGGFRFQQFKMFSSDFWFYMYDFLMEIRRGGGGGFKLIISRQNIPLEASGQFCFHATHFYGLKEHVLTTCLIDISARKPNEALCPIGRAARTDLLSSVTCNF</sequence>
<organism evidence="1">
    <name type="scientific">Solanum lycopersicum</name>
    <name type="common">Tomato</name>
    <name type="synonym">Lycopersicon esculentum</name>
    <dbReference type="NCBI Taxonomy" id="4081"/>
    <lineage>
        <taxon>Eukaryota</taxon>
        <taxon>Viridiplantae</taxon>
        <taxon>Streptophyta</taxon>
        <taxon>Embryophyta</taxon>
        <taxon>Tracheophyta</taxon>
        <taxon>Spermatophyta</taxon>
        <taxon>Magnoliopsida</taxon>
        <taxon>eudicotyledons</taxon>
        <taxon>Gunneridae</taxon>
        <taxon>Pentapetalae</taxon>
        <taxon>asterids</taxon>
        <taxon>lamiids</taxon>
        <taxon>Solanales</taxon>
        <taxon>Solanaceae</taxon>
        <taxon>Solanoideae</taxon>
        <taxon>Solaneae</taxon>
        <taxon>Solanum</taxon>
        <taxon>Solanum subgen. Lycopersicon</taxon>
    </lineage>
</organism>
<dbReference type="InParanoid" id="A0A494GAA0"/>
<evidence type="ECO:0000313" key="2">
    <source>
        <dbReference type="Proteomes" id="UP000004994"/>
    </source>
</evidence>
<reference evidence="1" key="2">
    <citation type="submission" date="2019-04" db="UniProtKB">
        <authorList>
            <consortium name="EnsemblPlants"/>
        </authorList>
    </citation>
    <scope>IDENTIFICATION</scope>
    <source>
        <strain evidence="1">cv. Heinz 1706</strain>
    </source>
</reference>
<dbReference type="PaxDb" id="4081-Solyc00g273110.1.1"/>
<keyword evidence="2" id="KW-1185">Reference proteome</keyword>
<accession>A0A494GAA0</accession>
<proteinExistence type="predicted"/>
<name>A0A494GAA0_SOLLC</name>
<dbReference type="Gramene" id="Solyc00g273110.2.1">
    <property type="protein sequence ID" value="Solyc00g273110.2.1"/>
    <property type="gene ID" value="Solyc00g273110.2"/>
</dbReference>
<protein>
    <submittedName>
        <fullName evidence="1">Uncharacterized protein</fullName>
    </submittedName>
</protein>
<reference evidence="1" key="1">
    <citation type="journal article" date="2012" name="Nature">
        <title>The tomato genome sequence provides insights into fleshy fruit evolution.</title>
        <authorList>
            <consortium name="Tomato Genome Consortium"/>
        </authorList>
    </citation>
    <scope>NUCLEOTIDE SEQUENCE [LARGE SCALE GENOMIC DNA]</scope>
    <source>
        <strain evidence="1">cv. Heinz 1706</strain>
    </source>
</reference>
<dbReference type="Proteomes" id="UP000004994">
    <property type="component" value="Unassembled WGS sequence"/>
</dbReference>
<dbReference type="AlphaFoldDB" id="A0A494GAA0"/>